<dbReference type="Gene3D" id="2.40.50.180">
    <property type="entry name" value="CheA-289, Domain 4"/>
    <property type="match status" value="1"/>
</dbReference>
<dbReference type="RefSeq" id="WP_129229929.1">
    <property type="nucleotide sequence ID" value="NZ_QYBB01000082.1"/>
</dbReference>
<feature type="domain" description="CheW-like" evidence="1">
    <location>
        <begin position="4"/>
        <end position="148"/>
    </location>
</feature>
<dbReference type="Proteomes" id="UP000290759">
    <property type="component" value="Unassembled WGS sequence"/>
</dbReference>
<dbReference type="OrthoDB" id="3291462at2"/>
<dbReference type="InterPro" id="IPR036061">
    <property type="entry name" value="CheW-like_dom_sf"/>
</dbReference>
<dbReference type="PROSITE" id="PS50851">
    <property type="entry name" value="CHEW"/>
    <property type="match status" value="1"/>
</dbReference>
<sequence>MSNVSQYLTLGLGPEVFGIDIRHVREILDLREVASLPRAPAFLLGMTDVRGEGVPVVDLRLKLGLPPVPATPTTRIIILDVPIDGRPTPVGFVADRVIAVSTLDGGLLDPPPSVGGRWHAQCLAGIGRQDGAFVIVLAIDRMMAHDGAALLADLAAAA</sequence>
<dbReference type="PANTHER" id="PTHR22617">
    <property type="entry name" value="CHEMOTAXIS SENSOR HISTIDINE KINASE-RELATED"/>
    <property type="match status" value="1"/>
</dbReference>
<keyword evidence="3" id="KW-1185">Reference proteome</keyword>
<dbReference type="SMART" id="SM00260">
    <property type="entry name" value="CheW"/>
    <property type="match status" value="1"/>
</dbReference>
<dbReference type="EMBL" id="QYBB01000082">
    <property type="protein sequence ID" value="RYC28982.1"/>
    <property type="molecule type" value="Genomic_DNA"/>
</dbReference>
<dbReference type="Gene3D" id="2.30.30.40">
    <property type="entry name" value="SH3 Domains"/>
    <property type="match status" value="1"/>
</dbReference>
<dbReference type="GO" id="GO:0005829">
    <property type="term" value="C:cytosol"/>
    <property type="evidence" value="ECO:0007669"/>
    <property type="project" value="TreeGrafter"/>
</dbReference>
<gene>
    <name evidence="2" type="ORF">D3273_26330</name>
</gene>
<evidence type="ECO:0000313" key="3">
    <source>
        <dbReference type="Proteomes" id="UP000290759"/>
    </source>
</evidence>
<evidence type="ECO:0000313" key="2">
    <source>
        <dbReference type="EMBL" id="RYC28982.1"/>
    </source>
</evidence>
<comment type="caution">
    <text evidence="2">The sequence shown here is derived from an EMBL/GenBank/DDBJ whole genome shotgun (WGS) entry which is preliminary data.</text>
</comment>
<reference evidence="2 3" key="2">
    <citation type="submission" date="2019-02" db="EMBL/GenBank/DDBJ databases">
        <title>'Lichenibacterium ramalinii' gen. nov. sp. nov., 'Lichenibacterium minor' gen. nov. sp. nov.</title>
        <authorList>
            <person name="Pankratov T."/>
        </authorList>
    </citation>
    <scope>NUCLEOTIDE SEQUENCE [LARGE SCALE GENOMIC DNA]</scope>
    <source>
        <strain evidence="2 3">RmlP026</strain>
    </source>
</reference>
<accession>A0A4Q2TY02</accession>
<dbReference type="InterPro" id="IPR002545">
    <property type="entry name" value="CheW-lke_dom"/>
</dbReference>
<dbReference type="InterPro" id="IPR039315">
    <property type="entry name" value="CheW"/>
</dbReference>
<proteinExistence type="predicted"/>
<dbReference type="AlphaFoldDB" id="A0A4Q2TY02"/>
<dbReference type="GO" id="GO:0007165">
    <property type="term" value="P:signal transduction"/>
    <property type="evidence" value="ECO:0007669"/>
    <property type="project" value="InterPro"/>
</dbReference>
<dbReference type="GO" id="GO:0006935">
    <property type="term" value="P:chemotaxis"/>
    <property type="evidence" value="ECO:0007669"/>
    <property type="project" value="InterPro"/>
</dbReference>
<organism evidence="2 3">
    <name type="scientific">Lichenibacterium minor</name>
    <dbReference type="NCBI Taxonomy" id="2316528"/>
    <lineage>
        <taxon>Bacteria</taxon>
        <taxon>Pseudomonadati</taxon>
        <taxon>Pseudomonadota</taxon>
        <taxon>Alphaproteobacteria</taxon>
        <taxon>Hyphomicrobiales</taxon>
        <taxon>Lichenihabitantaceae</taxon>
        <taxon>Lichenibacterium</taxon>
    </lineage>
</organism>
<dbReference type="SUPFAM" id="SSF50341">
    <property type="entry name" value="CheW-like"/>
    <property type="match status" value="1"/>
</dbReference>
<name>A0A4Q2TY02_9HYPH</name>
<dbReference type="PANTHER" id="PTHR22617:SF23">
    <property type="entry name" value="CHEMOTAXIS PROTEIN CHEW"/>
    <property type="match status" value="1"/>
</dbReference>
<protein>
    <submittedName>
        <fullName evidence="2">Chemotaxis protein CheW</fullName>
    </submittedName>
</protein>
<evidence type="ECO:0000259" key="1">
    <source>
        <dbReference type="PROSITE" id="PS50851"/>
    </source>
</evidence>
<dbReference type="Pfam" id="PF01584">
    <property type="entry name" value="CheW"/>
    <property type="match status" value="1"/>
</dbReference>
<reference evidence="2 3" key="1">
    <citation type="submission" date="2018-12" db="EMBL/GenBank/DDBJ databases">
        <authorList>
            <person name="Grouzdev D.S."/>
            <person name="Krutkina M.S."/>
        </authorList>
    </citation>
    <scope>NUCLEOTIDE SEQUENCE [LARGE SCALE GENOMIC DNA]</scope>
    <source>
        <strain evidence="2 3">RmlP026</strain>
    </source>
</reference>